<feature type="transmembrane region" description="Helical" evidence="1">
    <location>
        <begin position="49"/>
        <end position="73"/>
    </location>
</feature>
<evidence type="ECO:0000313" key="3">
    <source>
        <dbReference type="Proteomes" id="UP000514720"/>
    </source>
</evidence>
<sequence>MKKWLKENIFVKDMFVYILVAAIIFYIPLWLFVYYAIITENDYLYGLGFAYVAFWAGPFTPTIPIILAIAVFLKQVIKFIQGKRREEE</sequence>
<protein>
    <submittedName>
        <fullName evidence="2">Uncharacterized protein</fullName>
    </submittedName>
</protein>
<dbReference type="KEGG" id="xcl:G4Z02_08725"/>
<dbReference type="Proteomes" id="UP000514720">
    <property type="component" value="Chromosome"/>
</dbReference>
<dbReference type="EMBL" id="CP048914">
    <property type="protein sequence ID" value="QMS85825.1"/>
    <property type="molecule type" value="Genomic_DNA"/>
</dbReference>
<keyword evidence="1" id="KW-0812">Transmembrane</keyword>
<keyword evidence="1" id="KW-1133">Transmembrane helix</keyword>
<evidence type="ECO:0000256" key="1">
    <source>
        <dbReference type="SAM" id="Phobius"/>
    </source>
</evidence>
<gene>
    <name evidence="2" type="ORF">G4Z02_08725</name>
</gene>
<dbReference type="RefSeq" id="WP_258877635.1">
    <property type="nucleotide sequence ID" value="NZ_CP048914.1"/>
</dbReference>
<evidence type="ECO:0000313" key="2">
    <source>
        <dbReference type="EMBL" id="QMS85825.1"/>
    </source>
</evidence>
<keyword evidence="3" id="KW-1185">Reference proteome</keyword>
<organism evidence="2 3">
    <name type="scientific">Candidatus Xianfuyuplasma coldseepsis</name>
    <dbReference type="NCBI Taxonomy" id="2782163"/>
    <lineage>
        <taxon>Bacteria</taxon>
        <taxon>Bacillati</taxon>
        <taxon>Mycoplasmatota</taxon>
        <taxon>Mollicutes</taxon>
        <taxon>Candidatus Izemoplasmatales</taxon>
        <taxon>Candidatus Izemoplasmataceae</taxon>
        <taxon>Candidatus Xianfuyuplasma</taxon>
    </lineage>
</organism>
<reference evidence="2 3" key="1">
    <citation type="submission" date="2020-02" db="EMBL/GenBank/DDBJ databases">
        <authorList>
            <person name="Zheng R.K."/>
            <person name="Sun C.M."/>
        </authorList>
    </citation>
    <scope>NUCLEOTIDE SEQUENCE [LARGE SCALE GENOMIC DNA]</scope>
    <source>
        <strain evidence="3">zrk13</strain>
    </source>
</reference>
<name>A0A7L7KT89_9MOLU</name>
<accession>A0A7L7KT89</accession>
<proteinExistence type="predicted"/>
<feature type="transmembrane region" description="Helical" evidence="1">
    <location>
        <begin position="15"/>
        <end position="37"/>
    </location>
</feature>
<dbReference type="AlphaFoldDB" id="A0A7L7KT89"/>
<keyword evidence="1" id="KW-0472">Membrane</keyword>